<dbReference type="GO" id="GO:0006396">
    <property type="term" value="P:RNA processing"/>
    <property type="evidence" value="ECO:0007669"/>
    <property type="project" value="InterPro"/>
</dbReference>
<dbReference type="GO" id="GO:0003735">
    <property type="term" value="F:structural constituent of ribosome"/>
    <property type="evidence" value="ECO:0007669"/>
    <property type="project" value="TreeGrafter"/>
</dbReference>
<dbReference type="OrthoDB" id="67027at2759"/>
<feature type="region of interest" description="Disordered" evidence="9">
    <location>
        <begin position="1"/>
        <end position="70"/>
    </location>
</feature>
<dbReference type="InterPro" id="IPR044443">
    <property type="entry name" value="Ribosomal_mL44_DSRM_fung"/>
</dbReference>
<dbReference type="Gene3D" id="1.10.1520.10">
    <property type="entry name" value="Ribonuclease III domain"/>
    <property type="match status" value="1"/>
</dbReference>
<keyword evidence="13" id="KW-1185">Reference proteome</keyword>
<evidence type="ECO:0000256" key="5">
    <source>
        <dbReference type="ARBA" id="ARBA00023274"/>
    </source>
</evidence>
<keyword evidence="4" id="KW-0496">Mitochondrion</keyword>
<dbReference type="InterPro" id="IPR044444">
    <property type="entry name" value="Ribosomal_mL44_DSRM_metazoa"/>
</dbReference>
<dbReference type="AlphaFoldDB" id="A0A317Y0V3"/>
<dbReference type="PANTHER" id="PTHR11207:SF32">
    <property type="entry name" value="LARGE RIBOSOMAL SUBUNIT PROTEIN ML44"/>
    <property type="match status" value="1"/>
</dbReference>
<proteinExistence type="inferred from homology"/>
<keyword evidence="5" id="KW-0687">Ribonucleoprotein</keyword>
<evidence type="ECO:0000259" key="10">
    <source>
        <dbReference type="PROSITE" id="PS50137"/>
    </source>
</evidence>
<dbReference type="Proteomes" id="UP000246740">
    <property type="component" value="Unassembled WGS sequence"/>
</dbReference>
<feature type="domain" description="DRBM" evidence="10">
    <location>
        <begin position="318"/>
        <end position="388"/>
    </location>
</feature>
<dbReference type="FunFam" id="3.30.160.20:FF:000092">
    <property type="entry name" value="Related to MRPL3-Mitochondrial ribosomal protein, large subunit"/>
    <property type="match status" value="1"/>
</dbReference>
<keyword evidence="2 8" id="KW-0694">RNA-binding</keyword>
<dbReference type="SMART" id="SM00535">
    <property type="entry name" value="RIBOc"/>
    <property type="match status" value="1"/>
</dbReference>
<feature type="compositionally biased region" description="Low complexity" evidence="9">
    <location>
        <begin position="412"/>
        <end position="425"/>
    </location>
</feature>
<name>A0A317Y0V3_9BASI</name>
<feature type="compositionally biased region" description="Polar residues" evidence="9">
    <location>
        <begin position="57"/>
        <end position="68"/>
    </location>
</feature>
<dbReference type="InterPro" id="IPR014720">
    <property type="entry name" value="dsRBD_dom"/>
</dbReference>
<dbReference type="InterPro" id="IPR000999">
    <property type="entry name" value="RNase_III_dom"/>
</dbReference>
<dbReference type="Pfam" id="PF00636">
    <property type="entry name" value="Ribonuclease_3"/>
    <property type="match status" value="1"/>
</dbReference>
<dbReference type="SMART" id="SM00358">
    <property type="entry name" value="DSRM"/>
    <property type="match status" value="1"/>
</dbReference>
<evidence type="ECO:0000259" key="11">
    <source>
        <dbReference type="PROSITE" id="PS50142"/>
    </source>
</evidence>
<dbReference type="Pfam" id="PF22892">
    <property type="entry name" value="DSRM_MRPL44"/>
    <property type="match status" value="1"/>
</dbReference>
<protein>
    <recommendedName>
        <fullName evidence="7">Large ribosomal subunit protein mL44</fullName>
    </recommendedName>
</protein>
<evidence type="ECO:0000313" key="12">
    <source>
        <dbReference type="EMBL" id="PWZ03768.1"/>
    </source>
</evidence>
<dbReference type="CDD" id="cd19873">
    <property type="entry name" value="DSRM_MRPL3_like"/>
    <property type="match status" value="1"/>
</dbReference>
<dbReference type="SUPFAM" id="SSF69065">
    <property type="entry name" value="RNase III domain-like"/>
    <property type="match status" value="1"/>
</dbReference>
<dbReference type="Gene3D" id="3.30.160.20">
    <property type="match status" value="1"/>
</dbReference>
<dbReference type="PROSITE" id="PS50142">
    <property type="entry name" value="RNASE_3_2"/>
    <property type="match status" value="1"/>
</dbReference>
<dbReference type="EMBL" id="KZ819188">
    <property type="protein sequence ID" value="PWZ03768.1"/>
    <property type="molecule type" value="Genomic_DNA"/>
</dbReference>
<feature type="compositionally biased region" description="Low complexity" evidence="9">
    <location>
        <begin position="16"/>
        <end position="50"/>
    </location>
</feature>
<dbReference type="GO" id="GO:0004525">
    <property type="term" value="F:ribonuclease III activity"/>
    <property type="evidence" value="ECO:0007669"/>
    <property type="project" value="InterPro"/>
</dbReference>
<dbReference type="GO" id="GO:0005739">
    <property type="term" value="C:mitochondrion"/>
    <property type="evidence" value="ECO:0007669"/>
    <property type="project" value="TreeGrafter"/>
</dbReference>
<gene>
    <name evidence="12" type="ORF">BCV70DRAFT_197964</name>
</gene>
<evidence type="ECO:0000256" key="2">
    <source>
        <dbReference type="ARBA" id="ARBA00022884"/>
    </source>
</evidence>
<comment type="similarity">
    <text evidence="6">Belongs to the ribonuclease III family. Mitochondrion-specific ribosomal protein mL44 subfamily.</text>
</comment>
<evidence type="ECO:0000313" key="13">
    <source>
        <dbReference type="Proteomes" id="UP000246740"/>
    </source>
</evidence>
<evidence type="ECO:0000256" key="9">
    <source>
        <dbReference type="SAM" id="MobiDB-lite"/>
    </source>
</evidence>
<reference evidence="12 13" key="1">
    <citation type="journal article" date="2018" name="Mol. Biol. Evol.">
        <title>Broad Genomic Sampling Reveals a Smut Pathogenic Ancestry of the Fungal Clade Ustilaginomycotina.</title>
        <authorList>
            <person name="Kijpornyongpan T."/>
            <person name="Mondo S.J."/>
            <person name="Barry K."/>
            <person name="Sandor L."/>
            <person name="Lee J."/>
            <person name="Lipzen A."/>
            <person name="Pangilinan J."/>
            <person name="LaButti K."/>
            <person name="Hainaut M."/>
            <person name="Henrissat B."/>
            <person name="Grigoriev I.V."/>
            <person name="Spatafora J.W."/>
            <person name="Aime M.C."/>
        </authorList>
    </citation>
    <scope>NUCLEOTIDE SEQUENCE [LARGE SCALE GENOMIC DNA]</scope>
    <source>
        <strain evidence="12 13">MCA 3645</strain>
    </source>
</reference>
<evidence type="ECO:0000256" key="4">
    <source>
        <dbReference type="ARBA" id="ARBA00023128"/>
    </source>
</evidence>
<feature type="region of interest" description="Disordered" evidence="9">
    <location>
        <begin position="412"/>
        <end position="445"/>
    </location>
</feature>
<evidence type="ECO:0000256" key="8">
    <source>
        <dbReference type="PROSITE-ProRule" id="PRU00266"/>
    </source>
</evidence>
<comment type="subcellular location">
    <subcellularLocation>
        <location evidence="1">Mitochondrion</location>
    </subcellularLocation>
</comment>
<dbReference type="FunCoup" id="A0A317Y0V3">
    <property type="interactions" value="166"/>
</dbReference>
<dbReference type="PANTHER" id="PTHR11207">
    <property type="entry name" value="RIBONUCLEASE III"/>
    <property type="match status" value="1"/>
</dbReference>
<evidence type="ECO:0000256" key="1">
    <source>
        <dbReference type="ARBA" id="ARBA00004173"/>
    </source>
</evidence>
<feature type="domain" description="RNase III" evidence="11">
    <location>
        <begin position="183"/>
        <end position="291"/>
    </location>
</feature>
<evidence type="ECO:0000256" key="7">
    <source>
        <dbReference type="ARBA" id="ARBA00035187"/>
    </source>
</evidence>
<dbReference type="PROSITE" id="PS50137">
    <property type="entry name" value="DS_RBD"/>
    <property type="match status" value="1"/>
</dbReference>
<keyword evidence="3" id="KW-0689">Ribosomal protein</keyword>
<accession>A0A317Y0V3</accession>
<evidence type="ECO:0000256" key="3">
    <source>
        <dbReference type="ARBA" id="ARBA00022980"/>
    </source>
</evidence>
<dbReference type="GO" id="GO:0003725">
    <property type="term" value="F:double-stranded RNA binding"/>
    <property type="evidence" value="ECO:0007669"/>
    <property type="project" value="InterPro"/>
</dbReference>
<evidence type="ECO:0000256" key="6">
    <source>
        <dbReference type="ARBA" id="ARBA00024034"/>
    </source>
</evidence>
<sequence length="445" mass="47052">MSTSKSVGRLATRPWAASTSSSSSAASSSTRVAVAQRRNVSSSSVRSAPSTEVERSGVSSYEPVSSPASHLPRLARQDPELYAAVRPPPLATFAALTSRLGLLPAGTDAETRDRRVQLVYQACTHPSFQTLVDKVNASTLAATDNASASGLVRNRADNKAALDAKQFLGSSVLIQEVQHHAALCTVGNSLLGMLASEFLHLRYPNLPTRALKAAVAAFVGPQTLSDVGLSLGLGGQGVLRWNKEARVPKPKNYVTRSGKSAVGLPDRTLLSRDVGADAMRALVAVVFQELGLSAARRFVTSHLLNRKLDLAKLLKFLDPKRALSQTCAKYGKDLPQSRIIAESGRLSISPVFVVGVWSGATKIGEGSGTSIKMAEFRAAEDALRRLYLTETPLGDFDLPSTTLDTIYAGASSPLPTSTSSSSSASYNPQPIGDTEVLEAAGKSRH</sequence>
<dbReference type="InterPro" id="IPR036389">
    <property type="entry name" value="RNase_III_sf"/>
</dbReference>
<dbReference type="STRING" id="1882483.A0A317Y0V3"/>
<dbReference type="SUPFAM" id="SSF54768">
    <property type="entry name" value="dsRNA-binding domain-like"/>
    <property type="match status" value="1"/>
</dbReference>
<organism evidence="12 13">
    <name type="scientific">Testicularia cyperi</name>
    <dbReference type="NCBI Taxonomy" id="1882483"/>
    <lineage>
        <taxon>Eukaryota</taxon>
        <taxon>Fungi</taxon>
        <taxon>Dikarya</taxon>
        <taxon>Basidiomycota</taxon>
        <taxon>Ustilaginomycotina</taxon>
        <taxon>Ustilaginomycetes</taxon>
        <taxon>Ustilaginales</taxon>
        <taxon>Anthracoideaceae</taxon>
        <taxon>Testicularia</taxon>
    </lineage>
</organism>
<dbReference type="InParanoid" id="A0A317Y0V3"/>